<dbReference type="PROSITE" id="PS00623">
    <property type="entry name" value="GMC_OXRED_1"/>
    <property type="match status" value="1"/>
</dbReference>
<evidence type="ECO:0000256" key="7">
    <source>
        <dbReference type="SAM" id="SignalP"/>
    </source>
</evidence>
<dbReference type="PANTHER" id="PTHR11552">
    <property type="entry name" value="GLUCOSE-METHANOL-CHOLINE GMC OXIDOREDUCTASE"/>
    <property type="match status" value="1"/>
</dbReference>
<keyword evidence="11" id="KW-1185">Reference proteome</keyword>
<name>A0AA88YA61_PINIB</name>
<evidence type="ECO:0000256" key="3">
    <source>
        <dbReference type="ARBA" id="ARBA00022630"/>
    </source>
</evidence>
<dbReference type="Pfam" id="PF00732">
    <property type="entry name" value="GMC_oxred_N"/>
    <property type="match status" value="1"/>
</dbReference>
<comment type="similarity">
    <text evidence="2 6">Belongs to the GMC oxidoreductase family.</text>
</comment>
<feature type="domain" description="Glucose-methanol-choline oxidoreductase N-terminal" evidence="8">
    <location>
        <begin position="120"/>
        <end position="143"/>
    </location>
</feature>
<dbReference type="PIRSF" id="PIRSF000137">
    <property type="entry name" value="Alcohol_oxidase"/>
    <property type="match status" value="1"/>
</dbReference>
<evidence type="ECO:0000256" key="2">
    <source>
        <dbReference type="ARBA" id="ARBA00010790"/>
    </source>
</evidence>
<dbReference type="PROSITE" id="PS00624">
    <property type="entry name" value="GMC_OXRED_2"/>
    <property type="match status" value="1"/>
</dbReference>
<dbReference type="PANTHER" id="PTHR11552:SF147">
    <property type="entry name" value="CHOLINE DEHYDROGENASE, MITOCHONDRIAL"/>
    <property type="match status" value="1"/>
</dbReference>
<feature type="binding site" evidence="5">
    <location>
        <position position="122"/>
    </location>
    <ligand>
        <name>FAD</name>
        <dbReference type="ChEBI" id="CHEBI:57692"/>
    </ligand>
</feature>
<reference evidence="10" key="1">
    <citation type="submission" date="2019-08" db="EMBL/GenBank/DDBJ databases">
        <title>The improved chromosome-level genome for the pearl oyster Pinctada fucata martensii using PacBio sequencing and Hi-C.</title>
        <authorList>
            <person name="Zheng Z."/>
        </authorList>
    </citation>
    <scope>NUCLEOTIDE SEQUENCE</scope>
    <source>
        <strain evidence="10">ZZ-2019</strain>
        <tissue evidence="10">Adductor muscle</tissue>
    </source>
</reference>
<proteinExistence type="inferred from homology"/>
<sequence>MSGLNFLSVLTVFLGVTMWLHLRGKGRKIQDNVTLNSTYDYIIVGAGSAGSVIASRLSEDSSVTVLLIEAGPSDEDYEDIHIPLKSLALQRSELDWNYVTTPQNSSSKALKDNVNFWPRGRVLGGSSSLNTLAYVRGSRHDYDQWAADGCEGLAYEDVLPYFIKSEDNRVPWLQDSPYHGKGGPLKVSPGQVTDLNPYYSRAMQELGFDIVDCNGESQIGYEPLTLTTKDGLRCNTARCFLGMASDRPNLHISVNSLVTKVLIKNKSAFGVELIRGGRKHRVIADREIILSGGSINTPQLLMLSGIGPKKHLDSFKIPVLADLHVGQNLQDHIFILLYFYPNVSMTITPEKVDTVWNHLLYKTTGKGYFSTSALEGNAFFNTRDRSKNAHADVQLMFFSAHFPDFQIKKLFILQTEETVLKLAKQNRNSFVVAATLLHPKSQGTITLQSTDPFDPPIIDPQYLTEKADVDILLKGMKKGLELGNTKSFKELGINIEDTYRHFAQCTEHDRSSDAYFECAIRHYALTVYHPTTTCRMGRKEDPTSVVGSDLRVHGISNLRVADASVMRNVVSGNTNAPTIMIGEKAADIIRGVNSVKNIKLKLRNLK</sequence>
<evidence type="ECO:0000256" key="6">
    <source>
        <dbReference type="RuleBase" id="RU003968"/>
    </source>
</evidence>
<dbReference type="InterPro" id="IPR036188">
    <property type="entry name" value="FAD/NAD-bd_sf"/>
</dbReference>
<feature type="domain" description="Glucose-methanol-choline oxidoreductase N-terminal" evidence="9">
    <location>
        <begin position="293"/>
        <end position="307"/>
    </location>
</feature>
<evidence type="ECO:0000259" key="9">
    <source>
        <dbReference type="PROSITE" id="PS00624"/>
    </source>
</evidence>
<evidence type="ECO:0000259" key="8">
    <source>
        <dbReference type="PROSITE" id="PS00623"/>
    </source>
</evidence>
<comment type="cofactor">
    <cofactor evidence="1 5">
        <name>FAD</name>
        <dbReference type="ChEBI" id="CHEBI:57692"/>
    </cofactor>
</comment>
<evidence type="ECO:0000313" key="11">
    <source>
        <dbReference type="Proteomes" id="UP001186944"/>
    </source>
</evidence>
<keyword evidence="3 6" id="KW-0285">Flavoprotein</keyword>
<evidence type="ECO:0000256" key="1">
    <source>
        <dbReference type="ARBA" id="ARBA00001974"/>
    </source>
</evidence>
<keyword evidence="7" id="KW-0732">Signal</keyword>
<dbReference type="Gene3D" id="3.30.560.10">
    <property type="entry name" value="Glucose Oxidase, domain 3"/>
    <property type="match status" value="1"/>
</dbReference>
<dbReference type="InterPro" id="IPR000172">
    <property type="entry name" value="GMC_OxRdtase_N"/>
</dbReference>
<evidence type="ECO:0000256" key="4">
    <source>
        <dbReference type="ARBA" id="ARBA00022827"/>
    </source>
</evidence>
<dbReference type="AlphaFoldDB" id="A0AA88YA61"/>
<feature type="chain" id="PRO_5041638767" description="Glucose-methanol-choline oxidoreductase N-terminal domain-containing protein" evidence="7">
    <location>
        <begin position="20"/>
        <end position="606"/>
    </location>
</feature>
<dbReference type="GO" id="GO:0016614">
    <property type="term" value="F:oxidoreductase activity, acting on CH-OH group of donors"/>
    <property type="evidence" value="ECO:0007669"/>
    <property type="project" value="InterPro"/>
</dbReference>
<dbReference type="InterPro" id="IPR012132">
    <property type="entry name" value="GMC_OxRdtase"/>
</dbReference>
<dbReference type="Pfam" id="PF05199">
    <property type="entry name" value="GMC_oxred_C"/>
    <property type="match status" value="1"/>
</dbReference>
<dbReference type="GO" id="GO:0050660">
    <property type="term" value="F:flavin adenine dinucleotide binding"/>
    <property type="evidence" value="ECO:0007669"/>
    <property type="project" value="InterPro"/>
</dbReference>
<accession>A0AA88YA61</accession>
<feature type="signal peptide" evidence="7">
    <location>
        <begin position="1"/>
        <end position="19"/>
    </location>
</feature>
<dbReference type="EMBL" id="VSWD01000008">
    <property type="protein sequence ID" value="KAK3095259.1"/>
    <property type="molecule type" value="Genomic_DNA"/>
</dbReference>
<dbReference type="InterPro" id="IPR007867">
    <property type="entry name" value="GMC_OxRtase_C"/>
</dbReference>
<keyword evidence="4 5" id="KW-0274">FAD</keyword>
<feature type="binding site" evidence="5">
    <location>
        <position position="258"/>
    </location>
    <ligand>
        <name>FAD</name>
        <dbReference type="ChEBI" id="CHEBI:57692"/>
    </ligand>
</feature>
<comment type="caution">
    <text evidence="10">The sequence shown here is derived from an EMBL/GenBank/DDBJ whole genome shotgun (WGS) entry which is preliminary data.</text>
</comment>
<dbReference type="SUPFAM" id="SSF51905">
    <property type="entry name" value="FAD/NAD(P)-binding domain"/>
    <property type="match status" value="1"/>
</dbReference>
<dbReference type="Gene3D" id="3.50.50.60">
    <property type="entry name" value="FAD/NAD(P)-binding domain"/>
    <property type="match status" value="1"/>
</dbReference>
<evidence type="ECO:0000313" key="10">
    <source>
        <dbReference type="EMBL" id="KAK3095259.1"/>
    </source>
</evidence>
<dbReference type="SUPFAM" id="SSF54373">
    <property type="entry name" value="FAD-linked reductases, C-terminal domain"/>
    <property type="match status" value="1"/>
</dbReference>
<dbReference type="Proteomes" id="UP001186944">
    <property type="component" value="Unassembled WGS sequence"/>
</dbReference>
<evidence type="ECO:0000256" key="5">
    <source>
        <dbReference type="PIRSR" id="PIRSR000137-2"/>
    </source>
</evidence>
<organism evidence="10 11">
    <name type="scientific">Pinctada imbricata</name>
    <name type="common">Atlantic pearl-oyster</name>
    <name type="synonym">Pinctada martensii</name>
    <dbReference type="NCBI Taxonomy" id="66713"/>
    <lineage>
        <taxon>Eukaryota</taxon>
        <taxon>Metazoa</taxon>
        <taxon>Spiralia</taxon>
        <taxon>Lophotrochozoa</taxon>
        <taxon>Mollusca</taxon>
        <taxon>Bivalvia</taxon>
        <taxon>Autobranchia</taxon>
        <taxon>Pteriomorphia</taxon>
        <taxon>Pterioida</taxon>
        <taxon>Pterioidea</taxon>
        <taxon>Pteriidae</taxon>
        <taxon>Pinctada</taxon>
    </lineage>
</organism>
<protein>
    <recommendedName>
        <fullName evidence="8 9">Glucose-methanol-choline oxidoreductase N-terminal domain-containing protein</fullName>
    </recommendedName>
</protein>
<gene>
    <name evidence="10" type="ORF">FSP39_012290</name>
</gene>